<name>A0ABS5A541_9PSEU</name>
<proteinExistence type="predicted"/>
<dbReference type="Proteomes" id="UP001519363">
    <property type="component" value="Unassembled WGS sequence"/>
</dbReference>
<keyword evidence="1" id="KW-0732">Signal</keyword>
<reference evidence="2 3" key="1">
    <citation type="submission" date="2021-03" db="EMBL/GenBank/DDBJ databases">
        <title>Sequencing the genomes of 1000 actinobacteria strains.</title>
        <authorList>
            <person name="Klenk H.-P."/>
        </authorList>
    </citation>
    <scope>NUCLEOTIDE SEQUENCE [LARGE SCALE GENOMIC DNA]</scope>
    <source>
        <strain evidence="2 3">DSM 44580</strain>
    </source>
</reference>
<feature type="signal peptide" evidence="1">
    <location>
        <begin position="1"/>
        <end position="31"/>
    </location>
</feature>
<comment type="caution">
    <text evidence="2">The sequence shown here is derived from an EMBL/GenBank/DDBJ whole genome shotgun (WGS) entry which is preliminary data.</text>
</comment>
<evidence type="ECO:0000256" key="1">
    <source>
        <dbReference type="SAM" id="SignalP"/>
    </source>
</evidence>
<evidence type="ECO:0000313" key="2">
    <source>
        <dbReference type="EMBL" id="MBP2471426.1"/>
    </source>
</evidence>
<dbReference type="InterPro" id="IPR006311">
    <property type="entry name" value="TAT_signal"/>
</dbReference>
<evidence type="ECO:0008006" key="4">
    <source>
        <dbReference type="Google" id="ProtNLM"/>
    </source>
</evidence>
<dbReference type="EMBL" id="JAGIOO010000001">
    <property type="protein sequence ID" value="MBP2471426.1"/>
    <property type="molecule type" value="Genomic_DNA"/>
</dbReference>
<sequence>MREQLKRAALAGTGLVLAAGSALALAPAAMAAPAEEAPACVQRSAVPGETTLKVHMRNVCWADVKVRVVFENPVENCKQLPWFQPYTVEVPLPNAYVRLEKC</sequence>
<gene>
    <name evidence="2" type="ORF">JOF53_000298</name>
</gene>
<dbReference type="PROSITE" id="PS51318">
    <property type="entry name" value="TAT"/>
    <property type="match status" value="1"/>
</dbReference>
<keyword evidence="3" id="KW-1185">Reference proteome</keyword>
<feature type="chain" id="PRO_5047053690" description="Secreted protein" evidence="1">
    <location>
        <begin position="32"/>
        <end position="102"/>
    </location>
</feature>
<organism evidence="2 3">
    <name type="scientific">Crossiella equi</name>
    <dbReference type="NCBI Taxonomy" id="130796"/>
    <lineage>
        <taxon>Bacteria</taxon>
        <taxon>Bacillati</taxon>
        <taxon>Actinomycetota</taxon>
        <taxon>Actinomycetes</taxon>
        <taxon>Pseudonocardiales</taxon>
        <taxon>Pseudonocardiaceae</taxon>
        <taxon>Crossiella</taxon>
    </lineage>
</organism>
<dbReference type="RefSeq" id="WP_209706214.1">
    <property type="nucleotide sequence ID" value="NZ_JAGIOO010000001.1"/>
</dbReference>
<accession>A0ABS5A541</accession>
<evidence type="ECO:0000313" key="3">
    <source>
        <dbReference type="Proteomes" id="UP001519363"/>
    </source>
</evidence>
<protein>
    <recommendedName>
        <fullName evidence="4">Secreted protein</fullName>
    </recommendedName>
</protein>